<evidence type="ECO:0000313" key="1">
    <source>
        <dbReference type="EMBL" id="MBA0612309.1"/>
    </source>
</evidence>
<comment type="caution">
    <text evidence="1">The sequence shown here is derived from an EMBL/GenBank/DDBJ whole genome shotgun (WGS) entry which is preliminary data.</text>
</comment>
<dbReference type="Proteomes" id="UP000593561">
    <property type="component" value="Unassembled WGS sequence"/>
</dbReference>
<sequence length="17" mass="2222">MIDWLNWLIWIAKDYKI</sequence>
<dbReference type="AlphaFoldDB" id="A0A7J8REP7"/>
<feature type="non-terminal residue" evidence="1">
    <location>
        <position position="17"/>
    </location>
</feature>
<name>A0A7J8REP7_GOSDV</name>
<reference evidence="1 2" key="1">
    <citation type="journal article" date="2019" name="Genome Biol. Evol.">
        <title>Insights into the evolution of the New World diploid cottons (Gossypium, subgenus Houzingenia) based on genome sequencing.</title>
        <authorList>
            <person name="Grover C.E."/>
            <person name="Arick M.A. 2nd"/>
            <person name="Thrash A."/>
            <person name="Conover J.L."/>
            <person name="Sanders W.S."/>
            <person name="Peterson D.G."/>
            <person name="Frelichowski J.E."/>
            <person name="Scheffler J.A."/>
            <person name="Scheffler B.E."/>
            <person name="Wendel J.F."/>
        </authorList>
    </citation>
    <scope>NUCLEOTIDE SEQUENCE [LARGE SCALE GENOMIC DNA]</scope>
    <source>
        <strain evidence="1">27</strain>
        <tissue evidence="1">Leaf</tissue>
    </source>
</reference>
<gene>
    <name evidence="1" type="ORF">Godav_012919</name>
</gene>
<proteinExistence type="predicted"/>
<organism evidence="1 2">
    <name type="scientific">Gossypium davidsonii</name>
    <name type="common">Davidson's cotton</name>
    <name type="synonym">Gossypium klotzschianum subsp. davidsonii</name>
    <dbReference type="NCBI Taxonomy" id="34287"/>
    <lineage>
        <taxon>Eukaryota</taxon>
        <taxon>Viridiplantae</taxon>
        <taxon>Streptophyta</taxon>
        <taxon>Embryophyta</taxon>
        <taxon>Tracheophyta</taxon>
        <taxon>Spermatophyta</taxon>
        <taxon>Magnoliopsida</taxon>
        <taxon>eudicotyledons</taxon>
        <taxon>Gunneridae</taxon>
        <taxon>Pentapetalae</taxon>
        <taxon>rosids</taxon>
        <taxon>malvids</taxon>
        <taxon>Malvales</taxon>
        <taxon>Malvaceae</taxon>
        <taxon>Malvoideae</taxon>
        <taxon>Gossypium</taxon>
    </lineage>
</organism>
<dbReference type="EMBL" id="JABFAC010000005">
    <property type="protein sequence ID" value="MBA0612309.1"/>
    <property type="molecule type" value="Genomic_DNA"/>
</dbReference>
<accession>A0A7J8REP7</accession>
<evidence type="ECO:0000313" key="2">
    <source>
        <dbReference type="Proteomes" id="UP000593561"/>
    </source>
</evidence>
<keyword evidence="2" id="KW-1185">Reference proteome</keyword>
<protein>
    <submittedName>
        <fullName evidence="1">Uncharacterized protein</fullName>
    </submittedName>
</protein>